<keyword evidence="2" id="KW-1185">Reference proteome</keyword>
<gene>
    <name evidence="1" type="ORF">CC84DRAFT_1248322</name>
</gene>
<evidence type="ECO:0000313" key="2">
    <source>
        <dbReference type="Proteomes" id="UP000077069"/>
    </source>
</evidence>
<name>A0A177C6K2_9PLEO</name>
<accession>A0A177C6K2</accession>
<dbReference type="OrthoDB" id="3792443at2759"/>
<protein>
    <submittedName>
        <fullName evidence="1">Uncharacterized protein</fullName>
    </submittedName>
</protein>
<dbReference type="RefSeq" id="XP_018033749.1">
    <property type="nucleotide sequence ID" value="XM_018184260.1"/>
</dbReference>
<dbReference type="AlphaFoldDB" id="A0A177C6K2"/>
<dbReference type="Proteomes" id="UP000077069">
    <property type="component" value="Unassembled WGS sequence"/>
</dbReference>
<proteinExistence type="predicted"/>
<organism evidence="1 2">
    <name type="scientific">Paraphaeosphaeria sporulosa</name>
    <dbReference type="NCBI Taxonomy" id="1460663"/>
    <lineage>
        <taxon>Eukaryota</taxon>
        <taxon>Fungi</taxon>
        <taxon>Dikarya</taxon>
        <taxon>Ascomycota</taxon>
        <taxon>Pezizomycotina</taxon>
        <taxon>Dothideomycetes</taxon>
        <taxon>Pleosporomycetidae</taxon>
        <taxon>Pleosporales</taxon>
        <taxon>Massarineae</taxon>
        <taxon>Didymosphaeriaceae</taxon>
        <taxon>Paraphaeosphaeria</taxon>
    </lineage>
</organism>
<reference evidence="1 2" key="1">
    <citation type="submission" date="2016-05" db="EMBL/GenBank/DDBJ databases">
        <title>Comparative analysis of secretome profiles of manganese(II)-oxidizing ascomycete fungi.</title>
        <authorList>
            <consortium name="DOE Joint Genome Institute"/>
            <person name="Zeiner C.A."/>
            <person name="Purvine S.O."/>
            <person name="Zink E.M."/>
            <person name="Wu S."/>
            <person name="Pasa-Tolic L."/>
            <person name="Chaput D.L."/>
            <person name="Haridas S."/>
            <person name="Grigoriev I.V."/>
            <person name="Santelli C.M."/>
            <person name="Hansel C.M."/>
        </authorList>
    </citation>
    <scope>NUCLEOTIDE SEQUENCE [LARGE SCALE GENOMIC DNA]</scope>
    <source>
        <strain evidence="1 2">AP3s5-JAC2a</strain>
    </source>
</reference>
<dbReference type="InParanoid" id="A0A177C6K2"/>
<dbReference type="STRING" id="1460663.A0A177C6K2"/>
<dbReference type="GeneID" id="28767746"/>
<evidence type="ECO:0000313" key="1">
    <source>
        <dbReference type="EMBL" id="OAG03384.1"/>
    </source>
</evidence>
<dbReference type="EMBL" id="KV441554">
    <property type="protein sequence ID" value="OAG03384.1"/>
    <property type="molecule type" value="Genomic_DNA"/>
</dbReference>
<sequence length="299" mass="34288">MFIEIVRSSNIVPPPPKPHYSFKNFPLLSGSREVALYPSLGTGSHSHKIQYGPSSSTPAGPAQNVSCFIEYIGVNGKLPQEIREAIWEMAMRGGKYKADARVHWYFGATINRHLKDPVQRRRFYDARIERPNFYSPTLLPHQADIPRDVRCIIRCSKVMVASFPANQYLRAWLATVPHGGLRHVRHLQFDFFGYFPTNIPVNSDLALAGACQGLKTIRMSFRAQDLTHFSRVDYVARGTDELLNRYKLERLLNCNDLNKIFWHLRYDQVEAALQALQALGSWFRTEFAKQKQSVVCVYL</sequence>